<keyword evidence="4 7" id="KW-0238">DNA-binding</keyword>
<dbReference type="KEGG" id="gbi:PG2T_05805"/>
<evidence type="ECO:0000313" key="11">
    <source>
        <dbReference type="Proteomes" id="UP000092952"/>
    </source>
</evidence>
<reference evidence="11" key="1">
    <citation type="submission" date="2016-03" db="EMBL/GenBank/DDBJ databases">
        <title>Complete genome sequence of Solimmundus cernigliae, representing a novel lineage of polycyclic aromatic hydrocarbon degraders within the Gammaproteobacteria.</title>
        <authorList>
            <person name="Singleton D.R."/>
            <person name="Dickey A.N."/>
            <person name="Scholl E.H."/>
            <person name="Wright F.A."/>
            <person name="Aitken M.D."/>
        </authorList>
    </citation>
    <scope>NUCLEOTIDE SEQUENCE [LARGE SCALE GENOMIC DNA]</scope>
    <source>
        <strain evidence="11">TR3.2</strain>
    </source>
</reference>
<feature type="DNA-binding region" description="OmpR/PhoB-type" evidence="7">
    <location>
        <begin position="124"/>
        <end position="218"/>
    </location>
</feature>
<dbReference type="InterPro" id="IPR011006">
    <property type="entry name" value="CheY-like_superfamily"/>
</dbReference>
<sequence>MRLLLVEDDASLAAGLSLALRNKGFAVNHVTRGDHALHAVATDPPDLIVLDLGLPDMEGLEVLRTLRAGGQRLPILVLTARDTLSDKVAGLDLGADDYLAKPFEMPELEARIRALGRRLGSAGSSLITLGDLQLDTASMQVHRAGVPVDLSRREYALLKALLENSGKVLTRETLEGKLYGWDEEVASNTLEVHIHHLRRKLGQDLIRTVRGVGYCLRLP</sequence>
<dbReference type="InParanoid" id="A0A1B1YSN4"/>
<evidence type="ECO:0000259" key="9">
    <source>
        <dbReference type="PROSITE" id="PS51755"/>
    </source>
</evidence>
<dbReference type="Gene3D" id="3.40.50.2300">
    <property type="match status" value="1"/>
</dbReference>
<dbReference type="GO" id="GO:0006355">
    <property type="term" value="P:regulation of DNA-templated transcription"/>
    <property type="evidence" value="ECO:0007669"/>
    <property type="project" value="InterPro"/>
</dbReference>
<dbReference type="PANTHER" id="PTHR48111">
    <property type="entry name" value="REGULATOR OF RPOS"/>
    <property type="match status" value="1"/>
</dbReference>
<dbReference type="InterPro" id="IPR036388">
    <property type="entry name" value="WH-like_DNA-bd_sf"/>
</dbReference>
<proteinExistence type="predicted"/>
<gene>
    <name evidence="10" type="ORF">PG2T_05805</name>
</gene>
<evidence type="ECO:0000256" key="7">
    <source>
        <dbReference type="PROSITE-ProRule" id="PRU01091"/>
    </source>
</evidence>
<dbReference type="InterPro" id="IPR001867">
    <property type="entry name" value="OmpR/PhoB-type_DNA-bd"/>
</dbReference>
<evidence type="ECO:0000256" key="2">
    <source>
        <dbReference type="ARBA" id="ARBA00023012"/>
    </source>
</evidence>
<dbReference type="SUPFAM" id="SSF52172">
    <property type="entry name" value="CheY-like"/>
    <property type="match status" value="1"/>
</dbReference>
<dbReference type="STRING" id="1810504.PG2T_05805"/>
<evidence type="ECO:0000256" key="6">
    <source>
        <dbReference type="PROSITE-ProRule" id="PRU00169"/>
    </source>
</evidence>
<dbReference type="InterPro" id="IPR001789">
    <property type="entry name" value="Sig_transdc_resp-reg_receiver"/>
</dbReference>
<dbReference type="GO" id="GO:0000156">
    <property type="term" value="F:phosphorelay response regulator activity"/>
    <property type="evidence" value="ECO:0007669"/>
    <property type="project" value="TreeGrafter"/>
</dbReference>
<dbReference type="Gene3D" id="1.10.10.10">
    <property type="entry name" value="Winged helix-like DNA-binding domain superfamily/Winged helix DNA-binding domain"/>
    <property type="match status" value="1"/>
</dbReference>
<dbReference type="AlphaFoldDB" id="A0A1B1YSN4"/>
<dbReference type="CDD" id="cd00383">
    <property type="entry name" value="trans_reg_C"/>
    <property type="match status" value="1"/>
</dbReference>
<dbReference type="Pfam" id="PF00486">
    <property type="entry name" value="Trans_reg_C"/>
    <property type="match status" value="1"/>
</dbReference>
<dbReference type="InterPro" id="IPR039420">
    <property type="entry name" value="WalR-like"/>
</dbReference>
<evidence type="ECO:0000313" key="10">
    <source>
        <dbReference type="EMBL" id="ANX03755.1"/>
    </source>
</evidence>
<name>A0A1B1YSN4_9GAMM</name>
<evidence type="ECO:0000259" key="8">
    <source>
        <dbReference type="PROSITE" id="PS50110"/>
    </source>
</evidence>
<dbReference type="Gene3D" id="6.10.250.690">
    <property type="match status" value="1"/>
</dbReference>
<dbReference type="EMBL" id="CP014671">
    <property type="protein sequence ID" value="ANX03755.1"/>
    <property type="molecule type" value="Genomic_DNA"/>
</dbReference>
<dbReference type="GO" id="GO:0005829">
    <property type="term" value="C:cytosol"/>
    <property type="evidence" value="ECO:0007669"/>
    <property type="project" value="TreeGrafter"/>
</dbReference>
<dbReference type="GO" id="GO:0000976">
    <property type="term" value="F:transcription cis-regulatory region binding"/>
    <property type="evidence" value="ECO:0007669"/>
    <property type="project" value="TreeGrafter"/>
</dbReference>
<dbReference type="PROSITE" id="PS50110">
    <property type="entry name" value="RESPONSE_REGULATORY"/>
    <property type="match status" value="1"/>
</dbReference>
<evidence type="ECO:0000256" key="4">
    <source>
        <dbReference type="ARBA" id="ARBA00023125"/>
    </source>
</evidence>
<feature type="domain" description="Response regulatory" evidence="8">
    <location>
        <begin position="2"/>
        <end position="116"/>
    </location>
</feature>
<dbReference type="FunFam" id="3.40.50.2300:FF:000002">
    <property type="entry name" value="DNA-binding response regulator PhoP"/>
    <property type="match status" value="1"/>
</dbReference>
<accession>A0A1B1YSN4</accession>
<feature type="domain" description="OmpR/PhoB-type" evidence="9">
    <location>
        <begin position="124"/>
        <end position="218"/>
    </location>
</feature>
<keyword evidence="11" id="KW-1185">Reference proteome</keyword>
<dbReference type="PROSITE" id="PS51755">
    <property type="entry name" value="OMPR_PHOB"/>
    <property type="match status" value="1"/>
</dbReference>
<organism evidence="10 11">
    <name type="scientific">Immundisolibacter cernigliae</name>
    <dbReference type="NCBI Taxonomy" id="1810504"/>
    <lineage>
        <taxon>Bacteria</taxon>
        <taxon>Pseudomonadati</taxon>
        <taxon>Pseudomonadota</taxon>
        <taxon>Gammaproteobacteria</taxon>
        <taxon>Immundisolibacterales</taxon>
        <taxon>Immundisolibacteraceae</taxon>
        <taxon>Immundisolibacter</taxon>
    </lineage>
</organism>
<dbReference type="SMART" id="SM00448">
    <property type="entry name" value="REC"/>
    <property type="match status" value="1"/>
</dbReference>
<dbReference type="GO" id="GO:0032993">
    <property type="term" value="C:protein-DNA complex"/>
    <property type="evidence" value="ECO:0007669"/>
    <property type="project" value="TreeGrafter"/>
</dbReference>
<keyword evidence="5" id="KW-0804">Transcription</keyword>
<keyword evidence="3" id="KW-0805">Transcription regulation</keyword>
<dbReference type="Pfam" id="PF00072">
    <property type="entry name" value="Response_reg"/>
    <property type="match status" value="1"/>
</dbReference>
<dbReference type="PANTHER" id="PTHR48111:SF67">
    <property type="entry name" value="TRANSCRIPTIONAL REGULATORY PROTEIN TCTD"/>
    <property type="match status" value="1"/>
</dbReference>
<dbReference type="Proteomes" id="UP000092952">
    <property type="component" value="Chromosome"/>
</dbReference>
<dbReference type="CDD" id="cd17624">
    <property type="entry name" value="REC_OmpR_PmrA-like"/>
    <property type="match status" value="1"/>
</dbReference>
<evidence type="ECO:0000256" key="5">
    <source>
        <dbReference type="ARBA" id="ARBA00023163"/>
    </source>
</evidence>
<protein>
    <submittedName>
        <fullName evidence="10">DNA-binding response regulator</fullName>
    </submittedName>
</protein>
<evidence type="ECO:0000256" key="1">
    <source>
        <dbReference type="ARBA" id="ARBA00022553"/>
    </source>
</evidence>
<dbReference type="SMART" id="SM00862">
    <property type="entry name" value="Trans_reg_C"/>
    <property type="match status" value="1"/>
</dbReference>
<dbReference type="FunCoup" id="A0A1B1YSN4">
    <property type="interactions" value="173"/>
</dbReference>
<dbReference type="RefSeq" id="WP_068803375.1">
    <property type="nucleotide sequence ID" value="NZ_CP014671.1"/>
</dbReference>
<dbReference type="FunFam" id="1.10.10.10:FF:000005">
    <property type="entry name" value="Two-component system response regulator"/>
    <property type="match status" value="1"/>
</dbReference>
<keyword evidence="1 6" id="KW-0597">Phosphoprotein</keyword>
<evidence type="ECO:0000256" key="3">
    <source>
        <dbReference type="ARBA" id="ARBA00023015"/>
    </source>
</evidence>
<feature type="modified residue" description="4-aspartylphosphate" evidence="6">
    <location>
        <position position="51"/>
    </location>
</feature>
<dbReference type="OrthoDB" id="9802426at2"/>
<keyword evidence="2" id="KW-0902">Two-component regulatory system</keyword>